<evidence type="ECO:0000256" key="2">
    <source>
        <dbReference type="ARBA" id="ARBA00009370"/>
    </source>
</evidence>
<proteinExistence type="inferred from homology"/>
<keyword evidence="4" id="KW-0472">Membrane</keyword>
<keyword evidence="4" id="KW-0645">Protease</keyword>
<dbReference type="EC" id="3.4.21.89" evidence="4"/>
<dbReference type="PRINTS" id="PR00727">
    <property type="entry name" value="LEADERPTASE"/>
</dbReference>
<dbReference type="RefSeq" id="WP_153454686.1">
    <property type="nucleotide sequence ID" value="NZ_WEGJ01000019.1"/>
</dbReference>
<feature type="domain" description="Peptidase S26" evidence="5">
    <location>
        <begin position="12"/>
        <end position="171"/>
    </location>
</feature>
<feature type="active site" evidence="3">
    <location>
        <position position="42"/>
    </location>
</feature>
<dbReference type="PANTHER" id="PTHR43390">
    <property type="entry name" value="SIGNAL PEPTIDASE I"/>
    <property type="match status" value="1"/>
</dbReference>
<dbReference type="GO" id="GO:0004252">
    <property type="term" value="F:serine-type endopeptidase activity"/>
    <property type="evidence" value="ECO:0007669"/>
    <property type="project" value="InterPro"/>
</dbReference>
<comment type="similarity">
    <text evidence="2 4">Belongs to the peptidase S26 family.</text>
</comment>
<dbReference type="InterPro" id="IPR036286">
    <property type="entry name" value="LexA/Signal_pep-like_sf"/>
</dbReference>
<name>A0A7K0CL51_9ACTN</name>
<evidence type="ECO:0000313" key="7">
    <source>
        <dbReference type="Proteomes" id="UP000466345"/>
    </source>
</evidence>
<accession>A0A7K0CL51</accession>
<comment type="subcellular location">
    <subcellularLocation>
        <location evidence="1">Cell membrane</location>
        <topology evidence="1">Single-pass type II membrane protein</topology>
    </subcellularLocation>
    <subcellularLocation>
        <location evidence="4">Membrane</location>
        <topology evidence="4">Single-pass type II membrane protein</topology>
    </subcellularLocation>
</comment>
<dbReference type="GO" id="GO:0009003">
    <property type="term" value="F:signal peptidase activity"/>
    <property type="evidence" value="ECO:0007669"/>
    <property type="project" value="UniProtKB-EC"/>
</dbReference>
<gene>
    <name evidence="6" type="ORF">SRB5_43820</name>
</gene>
<keyword evidence="4" id="KW-1133">Transmembrane helix</keyword>
<dbReference type="SUPFAM" id="SSF51306">
    <property type="entry name" value="LexA/Signal peptidase"/>
    <property type="match status" value="1"/>
</dbReference>
<dbReference type="GO" id="GO:0005886">
    <property type="term" value="C:plasma membrane"/>
    <property type="evidence" value="ECO:0007669"/>
    <property type="project" value="UniProtKB-SubCell"/>
</dbReference>
<dbReference type="CDD" id="cd06530">
    <property type="entry name" value="S26_SPase_I"/>
    <property type="match status" value="1"/>
</dbReference>
<evidence type="ECO:0000313" key="6">
    <source>
        <dbReference type="EMBL" id="MQY14220.1"/>
    </source>
</evidence>
<feature type="active site" evidence="3">
    <location>
        <position position="88"/>
    </location>
</feature>
<feature type="transmembrane region" description="Helical" evidence="4">
    <location>
        <begin position="182"/>
        <end position="201"/>
    </location>
</feature>
<keyword evidence="4" id="KW-0378">Hydrolase</keyword>
<dbReference type="AlphaFoldDB" id="A0A7K0CL51"/>
<dbReference type="GO" id="GO:0006465">
    <property type="term" value="P:signal peptide processing"/>
    <property type="evidence" value="ECO:0007669"/>
    <property type="project" value="InterPro"/>
</dbReference>
<organism evidence="6 7">
    <name type="scientific">Streptomyces smaragdinus</name>
    <dbReference type="NCBI Taxonomy" id="2585196"/>
    <lineage>
        <taxon>Bacteria</taxon>
        <taxon>Bacillati</taxon>
        <taxon>Actinomycetota</taxon>
        <taxon>Actinomycetes</taxon>
        <taxon>Kitasatosporales</taxon>
        <taxon>Streptomycetaceae</taxon>
        <taxon>Streptomyces</taxon>
    </lineage>
</organism>
<dbReference type="EMBL" id="WEGJ01000019">
    <property type="protein sequence ID" value="MQY14220.1"/>
    <property type="molecule type" value="Genomic_DNA"/>
</dbReference>
<dbReference type="NCBIfam" id="TIGR02227">
    <property type="entry name" value="sigpep_I_bact"/>
    <property type="match status" value="1"/>
</dbReference>
<evidence type="ECO:0000259" key="5">
    <source>
        <dbReference type="Pfam" id="PF10502"/>
    </source>
</evidence>
<sequence length="217" mass="22669">MGTGRWLRPGGWMLVVVGAALLAAAVWAPGGEVGRETVGGQSMEPTFAHGQRVYTEAVDGPDVRRGDAVLFEGGDWLPEGHQDELLVKRVIALGGDTVSGGPGLPVTVNGKPLEEPYVKDGAPDTASGPYEITVPEGRMFLLGDNRGNSNDSRFQTAHDGGTKPVSAVRARVSADKPGSRDYSWAVIPAALIVLAGTGLLVTASRRARRAPGHAALR</sequence>
<dbReference type="PANTHER" id="PTHR43390:SF1">
    <property type="entry name" value="CHLOROPLAST PROCESSING PEPTIDASE"/>
    <property type="match status" value="1"/>
</dbReference>
<evidence type="ECO:0000256" key="3">
    <source>
        <dbReference type="PIRSR" id="PIRSR600223-1"/>
    </source>
</evidence>
<dbReference type="InterPro" id="IPR019533">
    <property type="entry name" value="Peptidase_S26"/>
</dbReference>
<dbReference type="InterPro" id="IPR000223">
    <property type="entry name" value="Pept_S26A_signal_pept_1"/>
</dbReference>
<evidence type="ECO:0000256" key="1">
    <source>
        <dbReference type="ARBA" id="ARBA00004401"/>
    </source>
</evidence>
<reference evidence="6 7" key="1">
    <citation type="submission" date="2019-10" db="EMBL/GenBank/DDBJ databases">
        <title>Streptomyces smaragdinus sp. nov. and Streptomyces fabii sp. nov., isolated from the gut of fungus growing-termite Macrotermes natalensis.</title>
        <authorList>
            <person name="Schwitalla J."/>
            <person name="Benndorf R."/>
            <person name="Martin K."/>
            <person name="De Beer W."/>
            <person name="Kaster A.-K."/>
            <person name="Vollmers J."/>
            <person name="Poulsen M."/>
            <person name="Beemelmanns C."/>
        </authorList>
    </citation>
    <scope>NUCLEOTIDE SEQUENCE [LARGE SCALE GENOMIC DNA]</scope>
    <source>
        <strain evidence="6 7">RB5</strain>
    </source>
</reference>
<evidence type="ECO:0000256" key="4">
    <source>
        <dbReference type="RuleBase" id="RU362042"/>
    </source>
</evidence>
<dbReference type="Proteomes" id="UP000466345">
    <property type="component" value="Unassembled WGS sequence"/>
</dbReference>
<dbReference type="OrthoDB" id="9815782at2"/>
<comment type="caution">
    <text evidence="6">The sequence shown here is derived from an EMBL/GenBank/DDBJ whole genome shotgun (WGS) entry which is preliminary data.</text>
</comment>
<protein>
    <recommendedName>
        <fullName evidence="4">Signal peptidase I</fullName>
        <ecNumber evidence="4">3.4.21.89</ecNumber>
    </recommendedName>
</protein>
<comment type="catalytic activity">
    <reaction evidence="4">
        <text>Cleavage of hydrophobic, N-terminal signal or leader sequences from secreted and periplasmic proteins.</text>
        <dbReference type="EC" id="3.4.21.89"/>
    </reaction>
</comment>
<dbReference type="Pfam" id="PF10502">
    <property type="entry name" value="Peptidase_S26"/>
    <property type="match status" value="1"/>
</dbReference>
<keyword evidence="4" id="KW-0812">Transmembrane</keyword>
<keyword evidence="7" id="KW-1185">Reference proteome</keyword>
<dbReference type="Gene3D" id="2.10.109.10">
    <property type="entry name" value="Umud Fragment, subunit A"/>
    <property type="match status" value="1"/>
</dbReference>